<dbReference type="InterPro" id="IPR024690">
    <property type="entry name" value="CN_hydtase_beta_dom_C"/>
</dbReference>
<gene>
    <name evidence="8" type="ORF">BJ983_004129</name>
</gene>
<evidence type="ECO:0000313" key="9">
    <source>
        <dbReference type="Proteomes" id="UP000535890"/>
    </source>
</evidence>
<evidence type="ECO:0000256" key="2">
    <source>
        <dbReference type="ARBA" id="ARBA00009098"/>
    </source>
</evidence>
<feature type="domain" description="Nitrile hydratase beta subunit" evidence="6">
    <location>
        <begin position="130"/>
        <end position="225"/>
    </location>
</feature>
<protein>
    <recommendedName>
        <fullName evidence="5">Nitrile hydratase subunit beta</fullName>
        <shortName evidence="5">NHase</shortName>
        <ecNumber evidence="5">4.2.1.84</ecNumber>
    </recommendedName>
</protein>
<sequence>MNGLHDLGGKDGLGAVDPPPEEPVWKAEWEKHAHAMFPLAFRAGFFGVDSFRYGMEQIEPVEYLTSTYYEHWVHSVTHHGVLKGHLDPDEIEKRTQYYLENPDAPLPEGQDPDGALVQFIEAVIPAGATAARPGDKAPRFAVGDRVTVVNDAPRGHTRKASYVRGKTGVIIMAHGEMIYPDTAGNELGEAPEHVYTVQFTNAELWGEESAEPNGTVTFDVWEPYIVPAQVQEHAA</sequence>
<comment type="similarity">
    <text evidence="2 5">Belongs to the nitrile hydratase subunit beta family.</text>
</comment>
<name>A0A7Y9DZD9_9PSEU</name>
<keyword evidence="9" id="KW-1185">Reference proteome</keyword>
<comment type="catalytic activity">
    <reaction evidence="4 5">
        <text>an aliphatic primary amide = an aliphatic nitrile + H2O</text>
        <dbReference type="Rhea" id="RHEA:12673"/>
        <dbReference type="ChEBI" id="CHEBI:15377"/>
        <dbReference type="ChEBI" id="CHEBI:65285"/>
        <dbReference type="ChEBI" id="CHEBI:80291"/>
        <dbReference type="EC" id="4.2.1.84"/>
    </reaction>
</comment>
<dbReference type="Proteomes" id="UP000535890">
    <property type="component" value="Unassembled WGS sequence"/>
</dbReference>
<dbReference type="Gene3D" id="2.30.30.50">
    <property type="match status" value="1"/>
</dbReference>
<dbReference type="InterPro" id="IPR049054">
    <property type="entry name" value="CN_hydtase_beta-like_N"/>
</dbReference>
<dbReference type="Pfam" id="PF02211">
    <property type="entry name" value="NHase_beta_C"/>
    <property type="match status" value="1"/>
</dbReference>
<dbReference type="GO" id="GO:0018822">
    <property type="term" value="F:nitrile hydratase activity"/>
    <property type="evidence" value="ECO:0007669"/>
    <property type="project" value="UniProtKB-EC"/>
</dbReference>
<dbReference type="PIRSF" id="PIRSF001427">
    <property type="entry name" value="NHase_beta"/>
    <property type="match status" value="1"/>
</dbReference>
<evidence type="ECO:0000259" key="7">
    <source>
        <dbReference type="Pfam" id="PF21006"/>
    </source>
</evidence>
<dbReference type="NCBIfam" id="TIGR03888">
    <property type="entry name" value="nitrile_beta"/>
    <property type="match status" value="1"/>
</dbReference>
<dbReference type="InterPro" id="IPR042262">
    <property type="entry name" value="CN_hydtase_beta_C"/>
</dbReference>
<dbReference type="RefSeq" id="WP_179795528.1">
    <property type="nucleotide sequence ID" value="NZ_BAABHP010000020.1"/>
</dbReference>
<dbReference type="EC" id="4.2.1.84" evidence="5"/>
<dbReference type="SUPFAM" id="SSF50090">
    <property type="entry name" value="Electron transport accessory proteins"/>
    <property type="match status" value="1"/>
</dbReference>
<comment type="caution">
    <text evidence="8">The sequence shown here is derived from an EMBL/GenBank/DDBJ whole genome shotgun (WGS) entry which is preliminary data.</text>
</comment>
<dbReference type="Pfam" id="PF21006">
    <property type="entry name" value="NHase_beta_N"/>
    <property type="match status" value="1"/>
</dbReference>
<evidence type="ECO:0000256" key="4">
    <source>
        <dbReference type="ARBA" id="ARBA00044877"/>
    </source>
</evidence>
<evidence type="ECO:0000313" key="8">
    <source>
        <dbReference type="EMBL" id="NYD38027.1"/>
    </source>
</evidence>
<evidence type="ECO:0000256" key="3">
    <source>
        <dbReference type="ARBA" id="ARBA00023239"/>
    </source>
</evidence>
<comment type="function">
    <text evidence="1 5">NHase catalyzes the hydration of various nitrile compounds to the corresponding amides.</text>
</comment>
<keyword evidence="3 5" id="KW-0456">Lyase</keyword>
<evidence type="ECO:0000256" key="1">
    <source>
        <dbReference type="ARBA" id="ARBA00004042"/>
    </source>
</evidence>
<reference evidence="8 9" key="1">
    <citation type="submission" date="2020-07" db="EMBL/GenBank/DDBJ databases">
        <title>Sequencing the genomes of 1000 actinobacteria strains.</title>
        <authorList>
            <person name="Klenk H.-P."/>
        </authorList>
    </citation>
    <scope>NUCLEOTIDE SEQUENCE [LARGE SCALE GENOMIC DNA]</scope>
    <source>
        <strain evidence="8 9">DSM 45772</strain>
    </source>
</reference>
<dbReference type="Gene3D" id="1.10.472.20">
    <property type="entry name" value="Nitrile hydratase, beta subunit"/>
    <property type="match status" value="1"/>
</dbReference>
<evidence type="ECO:0000259" key="6">
    <source>
        <dbReference type="Pfam" id="PF02211"/>
    </source>
</evidence>
<dbReference type="AlphaFoldDB" id="A0A7Y9DZD9"/>
<dbReference type="InterPro" id="IPR008990">
    <property type="entry name" value="Elect_transpt_acc-like_dom_sf"/>
</dbReference>
<organism evidence="8 9">
    <name type="scientific">Actinomycetospora corticicola</name>
    <dbReference type="NCBI Taxonomy" id="663602"/>
    <lineage>
        <taxon>Bacteria</taxon>
        <taxon>Bacillati</taxon>
        <taxon>Actinomycetota</taxon>
        <taxon>Actinomycetes</taxon>
        <taxon>Pseudonocardiales</taxon>
        <taxon>Pseudonocardiaceae</taxon>
        <taxon>Actinomycetospora</taxon>
    </lineage>
</organism>
<evidence type="ECO:0000256" key="5">
    <source>
        <dbReference type="PIRNR" id="PIRNR001427"/>
    </source>
</evidence>
<dbReference type="InterPro" id="IPR003168">
    <property type="entry name" value="Nitrile_hydratase_bsu"/>
</dbReference>
<feature type="domain" description="Nitrile hydratase beta subunit-like N-terminal" evidence="7">
    <location>
        <begin position="1"/>
        <end position="109"/>
    </location>
</feature>
<dbReference type="EMBL" id="JACCBN010000001">
    <property type="protein sequence ID" value="NYD38027.1"/>
    <property type="molecule type" value="Genomic_DNA"/>
</dbReference>
<proteinExistence type="inferred from homology"/>
<dbReference type="GO" id="GO:0046914">
    <property type="term" value="F:transition metal ion binding"/>
    <property type="evidence" value="ECO:0007669"/>
    <property type="project" value="InterPro"/>
</dbReference>
<accession>A0A7Y9DZD9</accession>